<dbReference type="GO" id="GO:0005789">
    <property type="term" value="C:endoplasmic reticulum membrane"/>
    <property type="evidence" value="ECO:0007669"/>
    <property type="project" value="TreeGrafter"/>
</dbReference>
<evidence type="ECO:0000256" key="5">
    <source>
        <dbReference type="ARBA" id="ARBA00023186"/>
    </source>
</evidence>
<dbReference type="PANTHER" id="PTHR44176">
    <property type="entry name" value="DNAJ HOMOLOG SUBFAMILY C MEMBER 25"/>
    <property type="match status" value="1"/>
</dbReference>
<dbReference type="OrthoDB" id="270167at2759"/>
<dbReference type="Proteomes" id="UP000270296">
    <property type="component" value="Unassembled WGS sequence"/>
</dbReference>
<accession>A0A183J1T6</accession>
<name>A0A183J1T6_9BILA</name>
<sequence>RKCGHQLSVKFCAKHKYYFRFRGGYEKPSVKDTLFVQILTFPYYACTYCWWLCVWTYRFKLKGEEYGLEDKYYLIGKNLGMSEKQFSVKHEKQEFLDQELWIKDKFLKWKAIKDEMDKQKLSESAQYKRYRRYMKTHGQDQITFVE</sequence>
<dbReference type="EMBL" id="UZAM01013238">
    <property type="protein sequence ID" value="VDP26491.1"/>
    <property type="molecule type" value="Genomic_DNA"/>
</dbReference>
<organism evidence="9">
    <name type="scientific">Soboliphyme baturini</name>
    <dbReference type="NCBI Taxonomy" id="241478"/>
    <lineage>
        <taxon>Eukaryota</taxon>
        <taxon>Metazoa</taxon>
        <taxon>Ecdysozoa</taxon>
        <taxon>Nematoda</taxon>
        <taxon>Enoplea</taxon>
        <taxon>Dorylaimia</taxon>
        <taxon>Dioctophymatida</taxon>
        <taxon>Dioctophymatoidea</taxon>
        <taxon>Soboliphymatidae</taxon>
        <taxon>Soboliphyme</taxon>
    </lineage>
</organism>
<dbReference type="AlphaFoldDB" id="A0A183J1T6"/>
<evidence type="ECO:0000256" key="1">
    <source>
        <dbReference type="ARBA" id="ARBA00004370"/>
    </source>
</evidence>
<keyword evidence="2 6" id="KW-0812">Transmembrane</keyword>
<keyword evidence="5" id="KW-0143">Chaperone</keyword>
<evidence type="ECO:0000313" key="8">
    <source>
        <dbReference type="Proteomes" id="UP000270296"/>
    </source>
</evidence>
<protein>
    <submittedName>
        <fullName evidence="9">Zf-TFIIB domain-containing protein</fullName>
    </submittedName>
</protein>
<keyword evidence="4 6" id="KW-0472">Membrane</keyword>
<dbReference type="PANTHER" id="PTHR44176:SF1">
    <property type="entry name" value="DNAJ HOMOLOG SUBFAMILY C MEMBER 25"/>
    <property type="match status" value="1"/>
</dbReference>
<feature type="transmembrane region" description="Helical" evidence="6">
    <location>
        <begin position="34"/>
        <end position="57"/>
    </location>
</feature>
<comment type="subcellular location">
    <subcellularLocation>
        <location evidence="1">Membrane</location>
    </subcellularLocation>
</comment>
<keyword evidence="3 6" id="KW-1133">Transmembrane helix</keyword>
<evidence type="ECO:0000256" key="3">
    <source>
        <dbReference type="ARBA" id="ARBA00022989"/>
    </source>
</evidence>
<evidence type="ECO:0000256" key="4">
    <source>
        <dbReference type="ARBA" id="ARBA00023136"/>
    </source>
</evidence>
<reference evidence="7 8" key="2">
    <citation type="submission" date="2018-11" db="EMBL/GenBank/DDBJ databases">
        <authorList>
            <consortium name="Pathogen Informatics"/>
        </authorList>
    </citation>
    <scope>NUCLEOTIDE SEQUENCE [LARGE SCALE GENOMIC DNA]</scope>
</reference>
<keyword evidence="8" id="KW-1185">Reference proteome</keyword>
<gene>
    <name evidence="7" type="ORF">SBAD_LOCUS9834</name>
</gene>
<dbReference type="GO" id="GO:0006457">
    <property type="term" value="P:protein folding"/>
    <property type="evidence" value="ECO:0007669"/>
    <property type="project" value="InterPro"/>
</dbReference>
<dbReference type="WBParaSite" id="SBAD_0001018501-mRNA-1">
    <property type="protein sequence ID" value="SBAD_0001018501-mRNA-1"/>
    <property type="gene ID" value="SBAD_0001018501"/>
</dbReference>
<evidence type="ECO:0000256" key="6">
    <source>
        <dbReference type="SAM" id="Phobius"/>
    </source>
</evidence>
<evidence type="ECO:0000256" key="2">
    <source>
        <dbReference type="ARBA" id="ARBA00022692"/>
    </source>
</evidence>
<dbReference type="InterPro" id="IPR044632">
    <property type="entry name" value="DNAJC25-like"/>
</dbReference>
<evidence type="ECO:0000313" key="9">
    <source>
        <dbReference type="WBParaSite" id="SBAD_0001018501-mRNA-1"/>
    </source>
</evidence>
<reference evidence="9" key="1">
    <citation type="submission" date="2016-06" db="UniProtKB">
        <authorList>
            <consortium name="WormBaseParasite"/>
        </authorList>
    </citation>
    <scope>IDENTIFICATION</scope>
</reference>
<proteinExistence type="predicted"/>
<evidence type="ECO:0000313" key="7">
    <source>
        <dbReference type="EMBL" id="VDP26491.1"/>
    </source>
</evidence>